<evidence type="ECO:0000313" key="1">
    <source>
        <dbReference type="Proteomes" id="UP000887574"/>
    </source>
</evidence>
<dbReference type="WBParaSite" id="jg14173">
    <property type="protein sequence ID" value="jg14173"/>
    <property type="gene ID" value="jg14173"/>
</dbReference>
<keyword evidence="1" id="KW-1185">Reference proteome</keyword>
<dbReference type="Proteomes" id="UP000887574">
    <property type="component" value="Unplaced"/>
</dbReference>
<evidence type="ECO:0000313" key="2">
    <source>
        <dbReference type="WBParaSite" id="jg14173"/>
    </source>
</evidence>
<name>A0A915CZC4_9BILA</name>
<protein>
    <submittedName>
        <fullName evidence="2">Uncharacterized protein</fullName>
    </submittedName>
</protein>
<proteinExistence type="predicted"/>
<reference evidence="2" key="1">
    <citation type="submission" date="2022-11" db="UniProtKB">
        <authorList>
            <consortium name="WormBaseParasite"/>
        </authorList>
    </citation>
    <scope>IDENTIFICATION</scope>
</reference>
<accession>A0A915CZC4</accession>
<organism evidence="1 2">
    <name type="scientific">Ditylenchus dipsaci</name>
    <dbReference type="NCBI Taxonomy" id="166011"/>
    <lineage>
        <taxon>Eukaryota</taxon>
        <taxon>Metazoa</taxon>
        <taxon>Ecdysozoa</taxon>
        <taxon>Nematoda</taxon>
        <taxon>Chromadorea</taxon>
        <taxon>Rhabditida</taxon>
        <taxon>Tylenchina</taxon>
        <taxon>Tylenchomorpha</taxon>
        <taxon>Sphaerularioidea</taxon>
        <taxon>Anguinidae</taxon>
        <taxon>Anguininae</taxon>
        <taxon>Ditylenchus</taxon>
    </lineage>
</organism>
<dbReference type="AlphaFoldDB" id="A0A915CZC4"/>
<sequence length="162" mass="18693">MDPRNLKWADDTPAFPINYWLPLLLSKHLRICSTTIYMGLQSTLQTKQLNWKVYVTSGQGEILGFKLEFPFRPYDSFFAIKVVEWTEDIKQNYGVITSIVEHKSSNTVFIVSKLLEPDTLVLCNPQQPAIPLLLNCYMATRADRQDSIKEELTYVKSRTLSN</sequence>